<sequence length="324" mass="34836">MTTPSTRFLIAGATGNTGATTTRLLLQSGHAVTALVRRDDERSRALAAAGADVVVADLLDLRSVREAFAGSNAEAGKVAAGVQGAYFTYPVAPGLLDALVNFAQAAAEAQVRSVVNMSQISARAEAASDAARQHWVGERLLERYPFTVTHLRPTFFAEWLLWGWRPQDEVKGQGEGHGQGGVLTLPFGGGRHAPIAGVDQAHVIAALLQAPDEHAGASYTLVGPEEMDHWEIAEKMASALGSPVRYEPSSIEDFQDGLRARGLDEHFVQHVGSVARDYRDGVFAGSNDLIQRLSGRQPLTVEQFTRAHRDDLHRLGQFALAGRE</sequence>
<dbReference type="EMBL" id="JACHVY010000007">
    <property type="protein sequence ID" value="MBB2903366.1"/>
    <property type="molecule type" value="Genomic_DNA"/>
</dbReference>
<evidence type="ECO:0000259" key="1">
    <source>
        <dbReference type="Pfam" id="PF13460"/>
    </source>
</evidence>
<dbReference type="Gene3D" id="3.40.50.720">
    <property type="entry name" value="NAD(P)-binding Rossmann-like Domain"/>
    <property type="match status" value="1"/>
</dbReference>
<reference evidence="2 3" key="2">
    <citation type="submission" date="2020-08" db="EMBL/GenBank/DDBJ databases">
        <authorList>
            <person name="Partida-Martinez L."/>
            <person name="Huntemann M."/>
            <person name="Clum A."/>
            <person name="Wang J."/>
            <person name="Palaniappan K."/>
            <person name="Ritter S."/>
            <person name="Chen I.-M."/>
            <person name="Stamatis D."/>
            <person name="Reddy T."/>
            <person name="O'Malley R."/>
            <person name="Daum C."/>
            <person name="Shapiro N."/>
            <person name="Ivanova N."/>
            <person name="Kyrpides N."/>
            <person name="Woyke T."/>
        </authorList>
    </citation>
    <scope>NUCLEOTIDE SEQUENCE [LARGE SCALE GENOMIC DNA]</scope>
    <source>
        <strain evidence="2 3">AS2.23</strain>
    </source>
</reference>
<accession>A0A7W4TQQ7</accession>
<dbReference type="Gene3D" id="3.90.25.10">
    <property type="entry name" value="UDP-galactose 4-epimerase, domain 1"/>
    <property type="match status" value="1"/>
</dbReference>
<dbReference type="InterPro" id="IPR036291">
    <property type="entry name" value="NAD(P)-bd_dom_sf"/>
</dbReference>
<evidence type="ECO:0000313" key="2">
    <source>
        <dbReference type="EMBL" id="MBB2903366.1"/>
    </source>
</evidence>
<dbReference type="RefSeq" id="WP_183392981.1">
    <property type="nucleotide sequence ID" value="NZ_JACHVY010000007.1"/>
</dbReference>
<dbReference type="InterPro" id="IPR016040">
    <property type="entry name" value="NAD(P)-bd_dom"/>
</dbReference>
<name>A0A7W4TQQ7_KINRA</name>
<dbReference type="Pfam" id="PF13460">
    <property type="entry name" value="NAD_binding_10"/>
    <property type="match status" value="1"/>
</dbReference>
<reference evidence="2 3" key="1">
    <citation type="submission" date="2020-08" db="EMBL/GenBank/DDBJ databases">
        <title>The Agave Microbiome: Exploring the role of microbial communities in plant adaptations to desert environments.</title>
        <authorList>
            <person name="Partida-Martinez L.P."/>
        </authorList>
    </citation>
    <scope>NUCLEOTIDE SEQUENCE [LARGE SCALE GENOMIC DNA]</scope>
    <source>
        <strain evidence="2 3">AS2.23</strain>
    </source>
</reference>
<dbReference type="PANTHER" id="PTHR43162">
    <property type="match status" value="1"/>
</dbReference>
<dbReference type="SUPFAM" id="SSF51735">
    <property type="entry name" value="NAD(P)-binding Rossmann-fold domains"/>
    <property type="match status" value="1"/>
</dbReference>
<feature type="domain" description="NAD(P)-binding" evidence="1">
    <location>
        <begin position="12"/>
        <end position="135"/>
    </location>
</feature>
<comment type="caution">
    <text evidence="2">The sequence shown here is derived from an EMBL/GenBank/DDBJ whole genome shotgun (WGS) entry which is preliminary data.</text>
</comment>
<proteinExistence type="predicted"/>
<dbReference type="InterPro" id="IPR051604">
    <property type="entry name" value="Ergot_Alk_Oxidoreductase"/>
</dbReference>
<gene>
    <name evidence="2" type="ORF">FHR75_004208</name>
</gene>
<dbReference type="PANTHER" id="PTHR43162:SF1">
    <property type="entry name" value="PRESTALK A DIFFERENTIATION PROTEIN A"/>
    <property type="match status" value="1"/>
</dbReference>
<protein>
    <submittedName>
        <fullName evidence="2">Uncharacterized protein YbjT (DUF2867 family)</fullName>
    </submittedName>
</protein>
<evidence type="ECO:0000313" key="3">
    <source>
        <dbReference type="Proteomes" id="UP000533269"/>
    </source>
</evidence>
<dbReference type="AlphaFoldDB" id="A0A7W4TQQ7"/>
<dbReference type="Proteomes" id="UP000533269">
    <property type="component" value="Unassembled WGS sequence"/>
</dbReference>
<organism evidence="2 3">
    <name type="scientific">Kineococcus radiotolerans</name>
    <dbReference type="NCBI Taxonomy" id="131568"/>
    <lineage>
        <taxon>Bacteria</taxon>
        <taxon>Bacillati</taxon>
        <taxon>Actinomycetota</taxon>
        <taxon>Actinomycetes</taxon>
        <taxon>Kineosporiales</taxon>
        <taxon>Kineosporiaceae</taxon>
        <taxon>Kineococcus</taxon>
    </lineage>
</organism>